<organism evidence="1 2">
    <name type="scientific">Eumeta variegata</name>
    <name type="common">Bagworm moth</name>
    <name type="synonym">Eumeta japonica</name>
    <dbReference type="NCBI Taxonomy" id="151549"/>
    <lineage>
        <taxon>Eukaryota</taxon>
        <taxon>Metazoa</taxon>
        <taxon>Ecdysozoa</taxon>
        <taxon>Arthropoda</taxon>
        <taxon>Hexapoda</taxon>
        <taxon>Insecta</taxon>
        <taxon>Pterygota</taxon>
        <taxon>Neoptera</taxon>
        <taxon>Endopterygota</taxon>
        <taxon>Lepidoptera</taxon>
        <taxon>Glossata</taxon>
        <taxon>Ditrysia</taxon>
        <taxon>Tineoidea</taxon>
        <taxon>Psychidae</taxon>
        <taxon>Oiketicinae</taxon>
        <taxon>Eumeta</taxon>
    </lineage>
</organism>
<name>A0A4C1VLE9_EUMVA</name>
<keyword evidence="2" id="KW-1185">Reference proteome</keyword>
<comment type="caution">
    <text evidence="1">The sequence shown here is derived from an EMBL/GenBank/DDBJ whole genome shotgun (WGS) entry which is preliminary data.</text>
</comment>
<protein>
    <submittedName>
        <fullName evidence="1">Uncharacterized protein</fullName>
    </submittedName>
</protein>
<sequence length="91" mass="10197">MRSRASKSTFVSAGLWKPYHRNCRKSEETCIERRSSEGQIEQQLKKEREIGVLCLNDKDSVNTAQIAGLSERCEPSGLSRLSGHVCLGCRV</sequence>
<dbReference type="AlphaFoldDB" id="A0A4C1VLE9"/>
<proteinExistence type="predicted"/>
<evidence type="ECO:0000313" key="1">
    <source>
        <dbReference type="EMBL" id="GBP39918.1"/>
    </source>
</evidence>
<dbReference type="EMBL" id="BGZK01000373">
    <property type="protein sequence ID" value="GBP39918.1"/>
    <property type="molecule type" value="Genomic_DNA"/>
</dbReference>
<reference evidence="1 2" key="1">
    <citation type="journal article" date="2019" name="Commun. Biol.">
        <title>The bagworm genome reveals a unique fibroin gene that provides high tensile strength.</title>
        <authorList>
            <person name="Kono N."/>
            <person name="Nakamura H."/>
            <person name="Ohtoshi R."/>
            <person name="Tomita M."/>
            <person name="Numata K."/>
            <person name="Arakawa K."/>
        </authorList>
    </citation>
    <scope>NUCLEOTIDE SEQUENCE [LARGE SCALE GENOMIC DNA]</scope>
</reference>
<dbReference type="Proteomes" id="UP000299102">
    <property type="component" value="Unassembled WGS sequence"/>
</dbReference>
<evidence type="ECO:0000313" key="2">
    <source>
        <dbReference type="Proteomes" id="UP000299102"/>
    </source>
</evidence>
<gene>
    <name evidence="1" type="ORF">EVAR_83055_1</name>
</gene>
<accession>A0A4C1VLE9</accession>